<sequence length="140" mass="15482">MPHHESLKVDGLLQVHKPSSPSPLSQGETYRDASRGSPANPRLSAISKDYQGTDSNRNSQISTVSTNASDEAAIKIVQKKNAIMSQAGSLADIADTTASDFDESFRRMPVGIEREVTIMKLIQHPNILKLYDIWENRTEM</sequence>
<proteinExistence type="predicted"/>
<accession>H0EUW1</accession>
<feature type="compositionally biased region" description="Polar residues" evidence="1">
    <location>
        <begin position="50"/>
        <end position="67"/>
    </location>
</feature>
<feature type="compositionally biased region" description="Polar residues" evidence="1">
    <location>
        <begin position="17"/>
        <end position="28"/>
    </location>
</feature>
<dbReference type="InterPro" id="IPR011009">
    <property type="entry name" value="Kinase-like_dom_sf"/>
</dbReference>
<dbReference type="EMBL" id="AGUE01000182">
    <property type="protein sequence ID" value="EHK97666.1"/>
    <property type="molecule type" value="Genomic_DNA"/>
</dbReference>
<gene>
    <name evidence="2" type="ORF">M7I_6550</name>
</gene>
<reference evidence="2 3" key="1">
    <citation type="journal article" date="2012" name="Eukaryot. Cell">
        <title>Genome sequence of the fungus Glarea lozoyensis: the first genome sequence of a species from the Helotiaceae family.</title>
        <authorList>
            <person name="Youssar L."/>
            <person name="Gruening B.A."/>
            <person name="Erxleben A."/>
            <person name="Guenther S."/>
            <person name="Huettel W."/>
        </authorList>
    </citation>
    <scope>NUCLEOTIDE SEQUENCE [LARGE SCALE GENOMIC DNA]</scope>
    <source>
        <strain evidence="3">ATCC 74030 / MF5533</strain>
    </source>
</reference>
<keyword evidence="2" id="KW-0418">Kinase</keyword>
<keyword evidence="3" id="KW-1185">Reference proteome</keyword>
<evidence type="ECO:0000256" key="1">
    <source>
        <dbReference type="SAM" id="MobiDB-lite"/>
    </source>
</evidence>
<dbReference type="Gene3D" id="3.30.200.20">
    <property type="entry name" value="Phosphorylase Kinase, domain 1"/>
    <property type="match status" value="1"/>
</dbReference>
<protein>
    <submittedName>
        <fullName evidence="2">Putative Serine/threonine-protein kinase GIN4</fullName>
    </submittedName>
</protein>
<dbReference type="SUPFAM" id="SSF56112">
    <property type="entry name" value="Protein kinase-like (PK-like)"/>
    <property type="match status" value="1"/>
</dbReference>
<keyword evidence="2" id="KW-0808">Transferase</keyword>
<evidence type="ECO:0000313" key="3">
    <source>
        <dbReference type="Proteomes" id="UP000005446"/>
    </source>
</evidence>
<dbReference type="Proteomes" id="UP000005446">
    <property type="component" value="Unassembled WGS sequence"/>
</dbReference>
<name>H0EUW1_GLAL7</name>
<dbReference type="OrthoDB" id="504170at2759"/>
<dbReference type="AlphaFoldDB" id="H0EUW1"/>
<dbReference type="HOGENOM" id="CLU_1835365_0_0_1"/>
<dbReference type="GO" id="GO:0016301">
    <property type="term" value="F:kinase activity"/>
    <property type="evidence" value="ECO:0007669"/>
    <property type="project" value="UniProtKB-KW"/>
</dbReference>
<evidence type="ECO:0000313" key="2">
    <source>
        <dbReference type="EMBL" id="EHK97666.1"/>
    </source>
</evidence>
<organism evidence="2 3">
    <name type="scientific">Glarea lozoyensis (strain ATCC 74030 / MF5533)</name>
    <dbReference type="NCBI Taxonomy" id="1104152"/>
    <lineage>
        <taxon>Eukaryota</taxon>
        <taxon>Fungi</taxon>
        <taxon>Dikarya</taxon>
        <taxon>Ascomycota</taxon>
        <taxon>Pezizomycotina</taxon>
        <taxon>Leotiomycetes</taxon>
        <taxon>Helotiales</taxon>
        <taxon>Helotiaceae</taxon>
        <taxon>Glarea</taxon>
    </lineage>
</organism>
<comment type="caution">
    <text evidence="2">The sequence shown here is derived from an EMBL/GenBank/DDBJ whole genome shotgun (WGS) entry which is preliminary data.</text>
</comment>
<feature type="region of interest" description="Disordered" evidence="1">
    <location>
        <begin position="1"/>
        <end position="67"/>
    </location>
</feature>
<dbReference type="InParanoid" id="H0EUW1"/>